<comment type="catalytic activity">
    <reaction evidence="1">
        <text>6-hydroxymethyl-7,8-dihydropterin + ATP = (7,8-dihydropterin-6-yl)methyl diphosphate + AMP + H(+)</text>
        <dbReference type="Rhea" id="RHEA:11412"/>
        <dbReference type="ChEBI" id="CHEBI:15378"/>
        <dbReference type="ChEBI" id="CHEBI:30616"/>
        <dbReference type="ChEBI" id="CHEBI:44841"/>
        <dbReference type="ChEBI" id="CHEBI:72950"/>
        <dbReference type="ChEBI" id="CHEBI:456215"/>
        <dbReference type="EC" id="2.7.6.3"/>
    </reaction>
</comment>
<evidence type="ECO:0000313" key="3">
    <source>
        <dbReference type="EMBL" id="ADM27130.1"/>
    </source>
</evidence>
<keyword evidence="1" id="KW-0067">ATP-binding</keyword>
<keyword evidence="1" id="KW-0808">Transferase</keyword>
<dbReference type="GO" id="GO:0005524">
    <property type="term" value="F:ATP binding"/>
    <property type="evidence" value="ECO:0007669"/>
    <property type="project" value="UniProtKB-UniRule"/>
</dbReference>
<name>E0SQQ6_IGNAA</name>
<protein>
    <recommendedName>
        <fullName evidence="1">6-hydroxymethyl-7,8-dihydropterin pyrophosphokinase</fullName>
        <shortName evidence="1">HPPK</shortName>
        <ecNumber evidence="1">2.7.6.3</ecNumber>
    </recommendedName>
    <alternativeName>
        <fullName evidence="1">2-amino-4-hydroxy-6-hydroxymethyldihydropteridine pyrophosphokinase</fullName>
    </alternativeName>
    <alternativeName>
        <fullName evidence="1">6-hydroxymethyl-7,8-dihydropterin diphosphokinase</fullName>
        <shortName evidence="1">6-HMPDK</shortName>
    </alternativeName>
    <alternativeName>
        <fullName evidence="1">7,8-dihydro-6-hydroxymethylpterin diphosphokinase</fullName>
    </alternativeName>
    <alternativeName>
        <fullName evidence="1">7,8-dihydro-6-hydroxymethylpterin pyrophosphokinase</fullName>
        <shortName evidence="1">PPPK</shortName>
    </alternativeName>
</protein>
<feature type="domain" description="6-hydroxymethylpterin diphosphokinase MptE-like" evidence="2">
    <location>
        <begin position="49"/>
        <end position="194"/>
    </location>
</feature>
<comment type="cofactor">
    <cofactor evidence="1">
        <name>Mg(2+)</name>
        <dbReference type="ChEBI" id="CHEBI:18420"/>
    </cofactor>
</comment>
<dbReference type="AlphaFoldDB" id="E0SQQ6"/>
<dbReference type="STRING" id="583356.Igag_0282"/>
<proteinExistence type="inferred from homology"/>
<dbReference type="EMBL" id="CP002098">
    <property type="protein sequence ID" value="ADM27130.1"/>
    <property type="molecule type" value="Genomic_DNA"/>
</dbReference>
<dbReference type="InterPro" id="IPR027510">
    <property type="entry name" value="HMPDK_MptE"/>
</dbReference>
<dbReference type="Proteomes" id="UP000001304">
    <property type="component" value="Chromosome"/>
</dbReference>
<accession>E0SQQ6</accession>
<dbReference type="GO" id="GO:0000287">
    <property type="term" value="F:magnesium ion binding"/>
    <property type="evidence" value="ECO:0007669"/>
    <property type="project" value="UniProtKB-UniRule"/>
</dbReference>
<reference evidence="3 4" key="1">
    <citation type="journal article" date="2010" name="Stand. Genomic Sci.">
        <title>Complete genome sequence of Ignisphaera aggregans type strain (AQ1.S1).</title>
        <authorList>
            <person name="Goker M."/>
            <person name="Held B."/>
            <person name="Lapidus A."/>
            <person name="Nolan M."/>
            <person name="Spring S."/>
            <person name="Yasawong M."/>
            <person name="Lucas S."/>
            <person name="Glavina Del Rio T."/>
            <person name="Tice H."/>
            <person name="Cheng J.F."/>
            <person name="Goodwin L."/>
            <person name="Tapia R."/>
            <person name="Pitluck S."/>
            <person name="Liolios K."/>
            <person name="Ivanova N."/>
            <person name="Mavromatis K."/>
            <person name="Mikhailova N."/>
            <person name="Pati A."/>
            <person name="Chen A."/>
            <person name="Palaniappan K."/>
            <person name="Brambilla E."/>
            <person name="Land M."/>
            <person name="Hauser L."/>
            <person name="Chang Y.J."/>
            <person name="Jeffries C.D."/>
            <person name="Brettin T."/>
            <person name="Detter J.C."/>
            <person name="Han C."/>
            <person name="Rohde M."/>
            <person name="Sikorski J."/>
            <person name="Woyke T."/>
            <person name="Bristow J."/>
            <person name="Eisen J.A."/>
            <person name="Markowitz V."/>
            <person name="Hugenholtz P."/>
            <person name="Kyrpides N.C."/>
            <person name="Klenk H.P."/>
        </authorList>
    </citation>
    <scope>NUCLEOTIDE SEQUENCE [LARGE SCALE GENOMIC DNA]</scope>
    <source>
        <strain evidence="4">DSM 17230 / JCM 13409 / AQ1.S1</strain>
    </source>
</reference>
<keyword evidence="1" id="KW-0418">Kinase</keyword>
<dbReference type="PANTHER" id="PTHR39648:SF1">
    <property type="entry name" value="6-HYDROXYMETHYL-7,8-DIHYDROPTERIN PYROPHOSPHOKINASE"/>
    <property type="match status" value="1"/>
</dbReference>
<evidence type="ECO:0000313" key="4">
    <source>
        <dbReference type="Proteomes" id="UP000001304"/>
    </source>
</evidence>
<organism evidence="3 4">
    <name type="scientific">Ignisphaera aggregans (strain DSM 17230 / JCM 13409 / AQ1.S1)</name>
    <dbReference type="NCBI Taxonomy" id="583356"/>
    <lineage>
        <taxon>Archaea</taxon>
        <taxon>Thermoproteota</taxon>
        <taxon>Thermoprotei</taxon>
        <taxon>Desulfurococcales</taxon>
        <taxon>Desulfurococcaceae</taxon>
        <taxon>Ignisphaera</taxon>
    </lineage>
</organism>
<dbReference type="Pfam" id="PF01973">
    <property type="entry name" value="MptE-like"/>
    <property type="match status" value="1"/>
</dbReference>
<gene>
    <name evidence="1" type="primary">mptE</name>
    <name evidence="3" type="ordered locus">Igag_0282</name>
</gene>
<dbReference type="HOGENOM" id="CLU_093043_0_0_2"/>
<keyword evidence="1" id="KW-0547">Nucleotide-binding</keyword>
<dbReference type="HAMAP" id="MF_02131">
    <property type="entry name" value="HMPDK_arch"/>
    <property type="match status" value="1"/>
</dbReference>
<dbReference type="EC" id="2.7.6.3" evidence="1"/>
<keyword evidence="1" id="KW-0460">Magnesium</keyword>
<evidence type="ECO:0000259" key="2">
    <source>
        <dbReference type="Pfam" id="PF01973"/>
    </source>
</evidence>
<dbReference type="InterPro" id="IPR002826">
    <property type="entry name" value="MptE-like"/>
</dbReference>
<sequence length="250" mass="28190">MNWYIDRDEWNKIYLWIRSVLPLNFDMDQISTDTLSSILQKAINVIHPNDISRIISARGVAIVFGAGPSLEKDVDVAEKNDLIRNIPIFVSDGASSYLLEIGIIPTAIVTDLDGNLNDIEYLSRFGVYIFVHAHGDNIDRLFNVLRFKGYIIGTTQVEPRPYVYNFGGFTDGDRAIYIAYGLGVKRFILGGMNFNGPIGKYSAIGREKDPRIKMIKLDIAKKLILRLIRKGVEMYSLSDTGINDIKLIPQ</sequence>
<dbReference type="GO" id="GO:0016301">
    <property type="term" value="F:kinase activity"/>
    <property type="evidence" value="ECO:0007669"/>
    <property type="project" value="UniProtKB-KW"/>
</dbReference>
<dbReference type="GO" id="GO:0003848">
    <property type="term" value="F:2-amino-4-hydroxy-6-hydroxymethyldihydropteridine diphosphokinase activity"/>
    <property type="evidence" value="ECO:0007669"/>
    <property type="project" value="UniProtKB-UniRule"/>
</dbReference>
<comment type="similarity">
    <text evidence="1">Belongs to the archaeal 6-HMPDK family.</text>
</comment>
<dbReference type="KEGG" id="iag:Igag_0282"/>
<keyword evidence="4" id="KW-1185">Reference proteome</keyword>
<comment type="function">
    <text evidence="1">Catalyzes the transfer of diphosphate from ATP to 6-hydroxymethyl-7,8-dihydropterin (6-HMD), leading to 6-hydroxymethyl-7,8-dihydropterin diphosphate (6-HMDP).</text>
</comment>
<dbReference type="PANTHER" id="PTHR39648">
    <property type="entry name" value="6-HYDROXYMETHYL-7,8-DIHYDROPTERIN PYROPHOSPHOKINASE"/>
    <property type="match status" value="1"/>
</dbReference>
<evidence type="ECO:0000256" key="1">
    <source>
        <dbReference type="HAMAP-Rule" id="MF_02131"/>
    </source>
</evidence>